<comment type="caution">
    <text evidence="8">The sequence shown here is derived from an EMBL/GenBank/DDBJ whole genome shotgun (WGS) entry which is preliminary data.</text>
</comment>
<feature type="transmembrane region" description="Helical" evidence="7">
    <location>
        <begin position="58"/>
        <end position="80"/>
    </location>
</feature>
<comment type="similarity">
    <text evidence="2">Belongs to the CbiQ family.</text>
</comment>
<accession>A0A2V3UI37</accession>
<keyword evidence="5 7" id="KW-0472">Membrane</keyword>
<comment type="subcellular location">
    <subcellularLocation>
        <location evidence="1">Membrane</location>
        <topology evidence="1">Multi-pass membrane protein</topology>
    </subcellularLocation>
</comment>
<feature type="transmembrane region" description="Helical" evidence="7">
    <location>
        <begin position="21"/>
        <end position="52"/>
    </location>
</feature>
<dbReference type="OrthoDB" id="5868344at2"/>
<keyword evidence="3 7" id="KW-0812">Transmembrane</keyword>
<evidence type="ECO:0000256" key="7">
    <source>
        <dbReference type="SAM" id="Phobius"/>
    </source>
</evidence>
<dbReference type="AlphaFoldDB" id="A0A2V3UI37"/>
<dbReference type="RefSeq" id="WP_110372974.1">
    <property type="nucleotide sequence ID" value="NZ_JAHBRY010000001.1"/>
</dbReference>
<evidence type="ECO:0000256" key="6">
    <source>
        <dbReference type="SAM" id="MobiDB-lite"/>
    </source>
</evidence>
<evidence type="ECO:0000256" key="4">
    <source>
        <dbReference type="ARBA" id="ARBA00022989"/>
    </source>
</evidence>
<dbReference type="GO" id="GO:0005886">
    <property type="term" value="C:plasma membrane"/>
    <property type="evidence" value="ECO:0007669"/>
    <property type="project" value="TreeGrafter"/>
</dbReference>
<gene>
    <name evidence="8" type="ORF">C7450_101721</name>
</gene>
<proteinExistence type="inferred from homology"/>
<dbReference type="EMBL" id="QJJK01000001">
    <property type="protein sequence ID" value="PXW64961.1"/>
    <property type="molecule type" value="Genomic_DNA"/>
</dbReference>
<evidence type="ECO:0000256" key="1">
    <source>
        <dbReference type="ARBA" id="ARBA00004141"/>
    </source>
</evidence>
<keyword evidence="9" id="KW-1185">Reference proteome</keyword>
<organism evidence="8 9">
    <name type="scientific">Chelatococcus asaccharovorans</name>
    <dbReference type="NCBI Taxonomy" id="28210"/>
    <lineage>
        <taxon>Bacteria</taxon>
        <taxon>Pseudomonadati</taxon>
        <taxon>Pseudomonadota</taxon>
        <taxon>Alphaproteobacteria</taxon>
        <taxon>Hyphomicrobiales</taxon>
        <taxon>Chelatococcaceae</taxon>
        <taxon>Chelatococcus</taxon>
    </lineage>
</organism>
<feature type="transmembrane region" description="Helical" evidence="7">
    <location>
        <begin position="92"/>
        <end position="115"/>
    </location>
</feature>
<name>A0A2V3UI37_9HYPH</name>
<evidence type="ECO:0000256" key="3">
    <source>
        <dbReference type="ARBA" id="ARBA00022692"/>
    </source>
</evidence>
<reference evidence="8 9" key="1">
    <citation type="submission" date="2018-05" db="EMBL/GenBank/DDBJ databases">
        <title>Genomic Encyclopedia of Type Strains, Phase IV (KMG-IV): sequencing the most valuable type-strain genomes for metagenomic binning, comparative biology and taxonomic classification.</title>
        <authorList>
            <person name="Goeker M."/>
        </authorList>
    </citation>
    <scope>NUCLEOTIDE SEQUENCE [LARGE SCALE GENOMIC DNA]</scope>
    <source>
        <strain evidence="8 9">DSM 6462</strain>
    </source>
</reference>
<evidence type="ECO:0000256" key="5">
    <source>
        <dbReference type="ARBA" id="ARBA00023136"/>
    </source>
</evidence>
<dbReference type="Proteomes" id="UP000248021">
    <property type="component" value="Unassembled WGS sequence"/>
</dbReference>
<dbReference type="PANTHER" id="PTHR33514">
    <property type="entry name" value="PROTEIN ABCI12, CHLOROPLASTIC"/>
    <property type="match status" value="1"/>
</dbReference>
<protein>
    <submittedName>
        <fullName evidence="8">Biotin transport system permease protein</fullName>
    </submittedName>
</protein>
<sequence length="220" mass="24176">MISAYLARPTWLHRLPAGVKLIAVAVISVAVLPVTDWRLLMLGLCAVVGVYATLGREALLHISALRPLVPILLGIGLLQVWTDSWQAAAVSLLRIILMVLAADLVTMTTTLRALMASLEPLLRPLRILGFDPERLSLAIALVLRFVPVLLAQWQAREEAWRARSSRRRPLRLVANFVAETLVMADHVSESLDARGFSSREAVKDKPRAAATDPSAGRDRE</sequence>
<evidence type="ECO:0000313" key="8">
    <source>
        <dbReference type="EMBL" id="PXW64961.1"/>
    </source>
</evidence>
<dbReference type="PANTHER" id="PTHR33514:SF13">
    <property type="entry name" value="PROTEIN ABCI12, CHLOROPLASTIC"/>
    <property type="match status" value="1"/>
</dbReference>
<keyword evidence="4 7" id="KW-1133">Transmembrane helix</keyword>
<evidence type="ECO:0000313" key="9">
    <source>
        <dbReference type="Proteomes" id="UP000248021"/>
    </source>
</evidence>
<dbReference type="CDD" id="cd16914">
    <property type="entry name" value="EcfT"/>
    <property type="match status" value="1"/>
</dbReference>
<feature type="region of interest" description="Disordered" evidence="6">
    <location>
        <begin position="196"/>
        <end position="220"/>
    </location>
</feature>
<evidence type="ECO:0000256" key="2">
    <source>
        <dbReference type="ARBA" id="ARBA00008564"/>
    </source>
</evidence>
<dbReference type="Pfam" id="PF02361">
    <property type="entry name" value="CbiQ"/>
    <property type="match status" value="1"/>
</dbReference>
<dbReference type="InterPro" id="IPR003339">
    <property type="entry name" value="ABC/ECF_trnsptr_transmembrane"/>
</dbReference>